<dbReference type="RefSeq" id="WP_228397490.1">
    <property type="nucleotide sequence ID" value="NZ_JADRCP010000001.1"/>
</dbReference>
<proteinExistence type="inferred from homology"/>
<dbReference type="Proteomes" id="UP000807542">
    <property type="component" value="Unassembled WGS sequence"/>
</dbReference>
<accession>A0A9D7AGN8</accession>
<dbReference type="InterPro" id="IPR044925">
    <property type="entry name" value="His-Me_finger_sf"/>
</dbReference>
<dbReference type="GO" id="GO:0004530">
    <property type="term" value="F:deoxyribonuclease I activity"/>
    <property type="evidence" value="ECO:0007669"/>
    <property type="project" value="UniProtKB-EC"/>
</dbReference>
<dbReference type="InterPro" id="IPR007346">
    <property type="entry name" value="Endonuclease-I"/>
</dbReference>
<dbReference type="EC" id="3.1.21.1" evidence="5"/>
<evidence type="ECO:0000256" key="3">
    <source>
        <dbReference type="ARBA" id="ARBA00022801"/>
    </source>
</evidence>
<dbReference type="EMBL" id="JADRCQ010000001">
    <property type="protein sequence ID" value="MBK5072381.1"/>
    <property type="molecule type" value="Genomic_DNA"/>
</dbReference>
<reference evidence="5 7" key="1">
    <citation type="submission" date="2020-11" db="EMBL/GenBank/DDBJ databases">
        <title>Insectihabitans protaetiae gen. nov. sp. nov. and Insectihabitans allomyrinae sp. nov., isolated from larvae of Protaetia brevitarsis seulensis and Allomyrina dichotoma, respectively.</title>
        <authorList>
            <person name="Lee S.D."/>
            <person name="Byeon Y.-S."/>
            <person name="Kim S.-M."/>
            <person name="Yang H.L."/>
            <person name="Kim I.S."/>
        </authorList>
    </citation>
    <scope>NUCLEOTIDE SEQUENCE</scope>
    <source>
        <strain evidence="5">CWB-B4</strain>
        <strain evidence="4 7">CWB-B43</strain>
    </source>
</reference>
<comment type="caution">
    <text evidence="5">The sequence shown here is derived from an EMBL/GenBank/DDBJ whole genome shotgun (WGS) entry which is preliminary data.</text>
</comment>
<evidence type="ECO:0000256" key="1">
    <source>
        <dbReference type="ARBA" id="ARBA00006429"/>
    </source>
</evidence>
<gene>
    <name evidence="5" type="primary">endA</name>
    <name evidence="5" type="ORF">I2492_05040</name>
    <name evidence="4" type="ORF">I2493_05040</name>
</gene>
<keyword evidence="3 5" id="KW-0378">Hydrolase</keyword>
<evidence type="ECO:0000313" key="7">
    <source>
        <dbReference type="Proteomes" id="UP001296969"/>
    </source>
</evidence>
<keyword evidence="7" id="KW-1185">Reference proteome</keyword>
<dbReference type="SUPFAM" id="SSF54060">
    <property type="entry name" value="His-Me finger endonucleases"/>
    <property type="match status" value="1"/>
</dbReference>
<organism evidence="5 6">
    <name type="scientific">Limnobaculum xujianqingii</name>
    <dbReference type="NCBI Taxonomy" id="2738837"/>
    <lineage>
        <taxon>Bacteria</taxon>
        <taxon>Pseudomonadati</taxon>
        <taxon>Pseudomonadota</taxon>
        <taxon>Gammaproteobacteria</taxon>
        <taxon>Enterobacterales</taxon>
        <taxon>Budviciaceae</taxon>
        <taxon>Limnobaculum</taxon>
    </lineage>
</organism>
<protein>
    <submittedName>
        <fullName evidence="5">Deoxyribonuclease I</fullName>
        <ecNumber evidence="5">3.1.21.1</ecNumber>
    </submittedName>
</protein>
<dbReference type="PANTHER" id="PTHR33607:SF2">
    <property type="entry name" value="ENDONUCLEASE-1"/>
    <property type="match status" value="1"/>
</dbReference>
<dbReference type="EMBL" id="JADRCP010000001">
    <property type="protein sequence ID" value="MBK5175690.1"/>
    <property type="molecule type" value="Genomic_DNA"/>
</dbReference>
<evidence type="ECO:0000313" key="6">
    <source>
        <dbReference type="Proteomes" id="UP000807542"/>
    </source>
</evidence>
<dbReference type="NCBIfam" id="NF011716">
    <property type="entry name" value="PRK15137.1"/>
    <property type="match status" value="1"/>
</dbReference>
<comment type="similarity">
    <text evidence="1">Belongs to the EndA/NucM nuclease family.</text>
</comment>
<keyword evidence="2" id="KW-0540">Nuclease</keyword>
<evidence type="ECO:0000313" key="4">
    <source>
        <dbReference type="EMBL" id="MBK5072381.1"/>
    </source>
</evidence>
<dbReference type="Proteomes" id="UP001296969">
    <property type="component" value="Unassembled WGS sequence"/>
</dbReference>
<evidence type="ECO:0000256" key="2">
    <source>
        <dbReference type="ARBA" id="ARBA00022722"/>
    </source>
</evidence>
<sequence>MIGYKWWVSTLSLLFFPLYGLAAEPDAVEPISFSKAKQLAIEIHRDASQSFYCGCSIQWFGRKGVPDLEGCGYQIRKNVERAGRIEWEHVVPAWQFGHQRQCWQKGGRKNCTQDPVYNVIETDLHNLQPAIGEINYDRSNFQFGQWNGPATQYGQCQMKVDFKNKTVEPPERARGVIARTYFYMRDRYHFRLSKQQTELFEVWNMFYPVTEWECERNRRILKVQGNDNPYISKLCEKNEIKLLK</sequence>
<evidence type="ECO:0000313" key="5">
    <source>
        <dbReference type="EMBL" id="MBK5175690.1"/>
    </source>
</evidence>
<dbReference type="Pfam" id="PF04231">
    <property type="entry name" value="Endonuclease_1"/>
    <property type="match status" value="1"/>
</dbReference>
<dbReference type="PANTHER" id="PTHR33607">
    <property type="entry name" value="ENDONUCLEASE-1"/>
    <property type="match status" value="1"/>
</dbReference>
<dbReference type="AlphaFoldDB" id="A0A9D7AGN8"/>
<name>A0A9D7AGN8_9GAMM</name>